<dbReference type="InterPro" id="IPR011051">
    <property type="entry name" value="RmlC_Cupin_sf"/>
</dbReference>
<dbReference type="InterPro" id="IPR006045">
    <property type="entry name" value="Cupin_1"/>
</dbReference>
<proteinExistence type="predicted"/>
<dbReference type="Pfam" id="PF00190">
    <property type="entry name" value="Cupin_1"/>
    <property type="match status" value="2"/>
</dbReference>
<dbReference type="Gramene" id="KGN44661">
    <property type="protein sequence ID" value="KGN44661"/>
    <property type="gene ID" value="Csa_7G368140"/>
</dbReference>
<dbReference type="EMBL" id="CM002928">
    <property type="protein sequence ID" value="KGN44661.1"/>
    <property type="molecule type" value="Genomic_DNA"/>
</dbReference>
<evidence type="ECO:0000313" key="2">
    <source>
        <dbReference type="EMBL" id="KGN44661.1"/>
    </source>
</evidence>
<name>A0A0A0KA23_CUCSA</name>
<gene>
    <name evidence="2" type="ORF">Csa_7G368140</name>
</gene>
<sequence length="235" mass="25650">MVQNMKAMNPRKYFQGVGGSYNKWYPSDYPLLAQSKVRAGMLLLHPRGFAILHYSDASKVGYVLQGNNGVTGFIFPNTSNEQVIKLQKGDLIPVPAGVTSWCQQNGLIFKLQKGQTLTTPTKATKFIYNLDNNESIMKVSEFEFPFIGETGLAVVVDRLGPNVVRSPVLLVSPAAQLIYVAGGSGTFQIVGLPSSSKTEVHVESGQLVFVPKHFAVGKIAAEQGMEYFSILTTKM</sequence>
<evidence type="ECO:0000313" key="3">
    <source>
        <dbReference type="Proteomes" id="UP000029981"/>
    </source>
</evidence>
<dbReference type="SUPFAM" id="SSF51182">
    <property type="entry name" value="RmlC-like cupins"/>
    <property type="match status" value="1"/>
</dbReference>
<keyword evidence="3" id="KW-1185">Reference proteome</keyword>
<dbReference type="PANTHER" id="PTHR31189">
    <property type="entry name" value="OS03G0336100 PROTEIN-RELATED"/>
    <property type="match status" value="1"/>
</dbReference>
<organism evidence="2 3">
    <name type="scientific">Cucumis sativus</name>
    <name type="common">Cucumber</name>
    <dbReference type="NCBI Taxonomy" id="3659"/>
    <lineage>
        <taxon>Eukaryota</taxon>
        <taxon>Viridiplantae</taxon>
        <taxon>Streptophyta</taxon>
        <taxon>Embryophyta</taxon>
        <taxon>Tracheophyta</taxon>
        <taxon>Spermatophyta</taxon>
        <taxon>Magnoliopsida</taxon>
        <taxon>eudicotyledons</taxon>
        <taxon>Gunneridae</taxon>
        <taxon>Pentapetalae</taxon>
        <taxon>rosids</taxon>
        <taxon>fabids</taxon>
        <taxon>Cucurbitales</taxon>
        <taxon>Cucurbitaceae</taxon>
        <taxon>Benincaseae</taxon>
        <taxon>Cucumis</taxon>
    </lineage>
</organism>
<evidence type="ECO:0000259" key="1">
    <source>
        <dbReference type="SMART" id="SM00835"/>
    </source>
</evidence>
<dbReference type="OMA" id="GMEYFSI"/>
<feature type="domain" description="Cupin type-1" evidence="1">
    <location>
        <begin position="3"/>
        <end position="136"/>
    </location>
</feature>
<dbReference type="SMART" id="SM00835">
    <property type="entry name" value="Cupin_1"/>
    <property type="match status" value="1"/>
</dbReference>
<accession>A0A0A0KA23</accession>
<reference evidence="2 3" key="2">
    <citation type="journal article" date="2009" name="PLoS ONE">
        <title>An integrated genetic and cytogenetic map of the cucumber genome.</title>
        <authorList>
            <person name="Ren Y."/>
            <person name="Zhang Z."/>
            <person name="Liu J."/>
            <person name="Staub J.E."/>
            <person name="Han Y."/>
            <person name="Cheng Z."/>
            <person name="Li X."/>
            <person name="Lu J."/>
            <person name="Miao H."/>
            <person name="Kang H."/>
            <person name="Xie B."/>
            <person name="Gu X."/>
            <person name="Wang X."/>
            <person name="Du Y."/>
            <person name="Jin W."/>
            <person name="Huang S."/>
        </authorList>
    </citation>
    <scope>NUCLEOTIDE SEQUENCE [LARGE SCALE GENOMIC DNA]</scope>
    <source>
        <strain evidence="3">cv. 9930</strain>
    </source>
</reference>
<reference evidence="2 3" key="1">
    <citation type="journal article" date="2009" name="Nat. Genet.">
        <title>The genome of the cucumber, Cucumis sativus L.</title>
        <authorList>
            <person name="Huang S."/>
            <person name="Li R."/>
            <person name="Zhang Z."/>
            <person name="Li L."/>
            <person name="Gu X."/>
            <person name="Fan W."/>
            <person name="Lucas W.J."/>
            <person name="Wang X."/>
            <person name="Xie B."/>
            <person name="Ni P."/>
            <person name="Ren Y."/>
            <person name="Zhu H."/>
            <person name="Li J."/>
            <person name="Lin K."/>
            <person name="Jin W."/>
            <person name="Fei Z."/>
            <person name="Li G."/>
            <person name="Staub J."/>
            <person name="Kilian A."/>
            <person name="van der Vossen E.A."/>
            <person name="Wu Y."/>
            <person name="Guo J."/>
            <person name="He J."/>
            <person name="Jia Z."/>
            <person name="Ren Y."/>
            <person name="Tian G."/>
            <person name="Lu Y."/>
            <person name="Ruan J."/>
            <person name="Qian W."/>
            <person name="Wang M."/>
            <person name="Huang Q."/>
            <person name="Li B."/>
            <person name="Xuan Z."/>
            <person name="Cao J."/>
            <person name="Asan"/>
            <person name="Wu Z."/>
            <person name="Zhang J."/>
            <person name="Cai Q."/>
            <person name="Bai Y."/>
            <person name="Zhao B."/>
            <person name="Han Y."/>
            <person name="Li Y."/>
            <person name="Li X."/>
            <person name="Wang S."/>
            <person name="Shi Q."/>
            <person name="Liu S."/>
            <person name="Cho W.K."/>
            <person name="Kim J.Y."/>
            <person name="Xu Y."/>
            <person name="Heller-Uszynska K."/>
            <person name="Miao H."/>
            <person name="Cheng Z."/>
            <person name="Zhang S."/>
            <person name="Wu J."/>
            <person name="Yang Y."/>
            <person name="Kang H."/>
            <person name="Li M."/>
            <person name="Liang H."/>
            <person name="Ren X."/>
            <person name="Shi Z."/>
            <person name="Wen M."/>
            <person name="Jian M."/>
            <person name="Yang H."/>
            <person name="Zhang G."/>
            <person name="Yang Z."/>
            <person name="Chen R."/>
            <person name="Liu S."/>
            <person name="Li J."/>
            <person name="Ma L."/>
            <person name="Liu H."/>
            <person name="Zhou Y."/>
            <person name="Zhao J."/>
            <person name="Fang X."/>
            <person name="Li G."/>
            <person name="Fang L."/>
            <person name="Li Y."/>
            <person name="Liu D."/>
            <person name="Zheng H."/>
            <person name="Zhang Y."/>
            <person name="Qin N."/>
            <person name="Li Z."/>
            <person name="Yang G."/>
            <person name="Yang S."/>
            <person name="Bolund L."/>
            <person name="Kristiansen K."/>
            <person name="Zheng H."/>
            <person name="Li S."/>
            <person name="Zhang X."/>
            <person name="Yang H."/>
            <person name="Wang J."/>
            <person name="Sun R."/>
            <person name="Zhang B."/>
            <person name="Jiang S."/>
            <person name="Wang J."/>
            <person name="Du Y."/>
            <person name="Li S."/>
        </authorList>
    </citation>
    <scope>NUCLEOTIDE SEQUENCE [LARGE SCALE GENOMIC DNA]</scope>
    <source>
        <strain evidence="3">cv. 9930</strain>
    </source>
</reference>
<dbReference type="InterPro" id="IPR014710">
    <property type="entry name" value="RmlC-like_jellyroll"/>
</dbReference>
<dbReference type="Gene3D" id="2.60.120.10">
    <property type="entry name" value="Jelly Rolls"/>
    <property type="match status" value="2"/>
</dbReference>
<protein>
    <recommendedName>
        <fullName evidence="1">Cupin type-1 domain-containing protein</fullName>
    </recommendedName>
</protein>
<reference evidence="2 3" key="3">
    <citation type="journal article" date="2010" name="BMC Genomics">
        <title>Transcriptome sequencing and comparative analysis of cucumber flowers with different sex types.</title>
        <authorList>
            <person name="Guo S."/>
            <person name="Zheng Y."/>
            <person name="Joung J.G."/>
            <person name="Liu S."/>
            <person name="Zhang Z."/>
            <person name="Crasta O.R."/>
            <person name="Sobral B.W."/>
            <person name="Xu Y."/>
            <person name="Huang S."/>
            <person name="Fei Z."/>
        </authorList>
    </citation>
    <scope>NUCLEOTIDE SEQUENCE [LARGE SCALE GENOMIC DNA]</scope>
    <source>
        <strain evidence="3">cv. 9930</strain>
    </source>
</reference>
<dbReference type="InterPro" id="IPR050253">
    <property type="entry name" value="Seed_Storage-Functional"/>
</dbReference>
<reference evidence="2 3" key="4">
    <citation type="journal article" date="2011" name="BMC Genomics">
        <title>RNA-Seq improves annotation of protein-coding genes in the cucumber genome.</title>
        <authorList>
            <person name="Li Z."/>
            <person name="Zhang Z."/>
            <person name="Yan P."/>
            <person name="Huang S."/>
            <person name="Fei Z."/>
            <person name="Lin K."/>
        </authorList>
    </citation>
    <scope>NUCLEOTIDE SEQUENCE [LARGE SCALE GENOMIC DNA]</scope>
    <source>
        <strain evidence="3">cv. 9930</strain>
    </source>
</reference>
<dbReference type="PANTHER" id="PTHR31189:SF45">
    <property type="entry name" value="OS09G0552500 PROTEIN"/>
    <property type="match status" value="1"/>
</dbReference>
<dbReference type="STRING" id="3659.A0A0A0KA23"/>
<dbReference type="AlphaFoldDB" id="A0A0A0KA23"/>
<dbReference type="Proteomes" id="UP000029981">
    <property type="component" value="Chromosome 7"/>
</dbReference>